<feature type="domain" description="Lysine-specific metallo-endopeptidase" evidence="1">
    <location>
        <begin position="48"/>
        <end position="259"/>
    </location>
</feature>
<evidence type="ECO:0000259" key="1">
    <source>
        <dbReference type="SMART" id="SM01351"/>
    </source>
</evidence>
<gene>
    <name evidence="2" type="ORF">DPK62_26195</name>
    <name evidence="3" type="ORF">G4I95_005430</name>
</gene>
<dbReference type="InterPro" id="IPR024079">
    <property type="entry name" value="MetalloPept_cat_dom_sf"/>
</dbReference>
<dbReference type="Proteomes" id="UP000839639">
    <property type="component" value="Unassembled WGS sequence"/>
</dbReference>
<dbReference type="EMBL" id="AAHIJD010000107">
    <property type="protein sequence ID" value="EBW4471977.1"/>
    <property type="molecule type" value="Genomic_DNA"/>
</dbReference>
<reference evidence="2" key="2">
    <citation type="submission" date="2018-06" db="EMBL/GenBank/DDBJ databases">
        <authorList>
            <person name="Ashton P.M."/>
            <person name="Dallman T."/>
            <person name="Nair S."/>
            <person name="De Pinna E."/>
            <person name="Peters T."/>
            <person name="Grant K."/>
        </authorList>
    </citation>
    <scope>NUCLEOTIDE SEQUENCE [LARGE SCALE GENOMIC DNA]</scope>
    <source>
        <strain evidence="2">149361</strain>
    </source>
</reference>
<organism evidence="2">
    <name type="scientific">Salmonella enterica subsp. enterica serovar Lattenkamp</name>
    <dbReference type="NCBI Taxonomy" id="2564671"/>
    <lineage>
        <taxon>Bacteria</taxon>
        <taxon>Pseudomonadati</taxon>
        <taxon>Pseudomonadota</taxon>
        <taxon>Gammaproteobacteria</taxon>
        <taxon>Enterobacterales</taxon>
        <taxon>Enterobacteriaceae</taxon>
        <taxon>Salmonella</taxon>
    </lineage>
</organism>
<dbReference type="AlphaFoldDB" id="A0A5W2M120"/>
<dbReference type="GO" id="GO:0004222">
    <property type="term" value="F:metalloendopeptidase activity"/>
    <property type="evidence" value="ECO:0007669"/>
    <property type="project" value="InterPro"/>
</dbReference>
<reference evidence="3" key="3">
    <citation type="submission" date="2018-07" db="EMBL/GenBank/DDBJ databases">
        <authorList>
            <consortium name="NCBI Pathogen Detection Project"/>
        </authorList>
    </citation>
    <scope>NUCLEOTIDE SEQUENCE</scope>
    <source>
        <strain evidence="3">10-8458</strain>
    </source>
</reference>
<evidence type="ECO:0000313" key="3">
    <source>
        <dbReference type="EMBL" id="HAE6198099.1"/>
    </source>
</evidence>
<evidence type="ECO:0000313" key="2">
    <source>
        <dbReference type="EMBL" id="EBW4471977.1"/>
    </source>
</evidence>
<dbReference type="SUPFAM" id="SSF55486">
    <property type="entry name" value="Metalloproteases ('zincins'), catalytic domain"/>
    <property type="match status" value="1"/>
</dbReference>
<accession>A0A5W2M120</accession>
<dbReference type="InterPro" id="IPR029463">
    <property type="entry name" value="Lys_MEP"/>
</dbReference>
<proteinExistence type="predicted"/>
<reference evidence="3" key="1">
    <citation type="journal article" date="2018" name="Genome Biol.">
        <title>SKESA: strategic k-mer extension for scrupulous assemblies.</title>
        <authorList>
            <person name="Souvorov A."/>
            <person name="Agarwala R."/>
            <person name="Lipman D.J."/>
        </authorList>
    </citation>
    <scope>NUCLEOTIDE SEQUENCE</scope>
    <source>
        <strain evidence="3">10-8458</strain>
    </source>
</reference>
<comment type="caution">
    <text evidence="2">The sequence shown here is derived from an EMBL/GenBank/DDBJ whole genome shotgun (WGS) entry which is preliminary data.</text>
</comment>
<dbReference type="EMBL" id="DAASNA010000054">
    <property type="protein sequence ID" value="HAE6198099.1"/>
    <property type="molecule type" value="Genomic_DNA"/>
</dbReference>
<name>A0A5W2M120_SALET</name>
<sequence>MSDNNGSSTGTAEEKKECFKEFVVSDKFKKMIDEAFKKTKAILEQRRDDLNKWEYDQEHEFSTIFGIEGKELITIKYYSPGQQIDPDDAEPMPLNTPSEIEVYAYDFMRDGVERLLGICNKIEVGDRECDKNSIFYRYGNFLNETALKLGAARISKGQTLNALPDKYKERIHVEILHRFKEINRLTGRDSRVSTLCHELSHLVIYKENGVYYGGMGTDDILPQGIKKTNDNYTKHAAGLLQKKSKQVFNNAYNVERYFEIEI</sequence>
<protein>
    <recommendedName>
        <fullName evidence="1">Lysine-specific metallo-endopeptidase domain-containing protein</fullName>
    </recommendedName>
</protein>
<dbReference type="SMART" id="SM01351">
    <property type="entry name" value="Aspzincin_M35"/>
    <property type="match status" value="1"/>
</dbReference>
<dbReference type="Gene3D" id="3.40.390.10">
    <property type="entry name" value="Collagenase (Catalytic Domain)"/>
    <property type="match status" value="1"/>
</dbReference>